<name>A0A1H2MGR3_9ACTN</name>
<proteinExistence type="predicted"/>
<gene>
    <name evidence="2" type="ORF">SAMN04488544_2023</name>
</gene>
<keyword evidence="3" id="KW-1185">Reference proteome</keyword>
<dbReference type="STRING" id="546874.SAMN04488544_2023"/>
<reference evidence="3" key="1">
    <citation type="submission" date="2016-10" db="EMBL/GenBank/DDBJ databases">
        <authorList>
            <person name="Varghese N."/>
            <person name="Submissions S."/>
        </authorList>
    </citation>
    <scope>NUCLEOTIDE SEQUENCE [LARGE SCALE GENOMIC DNA]</scope>
    <source>
        <strain evidence="3">DSM 21743</strain>
    </source>
</reference>
<keyword evidence="1" id="KW-0812">Transmembrane</keyword>
<dbReference type="RefSeq" id="WP_091074304.1">
    <property type="nucleotide sequence ID" value="NZ_LT629799.1"/>
</dbReference>
<sequence>MDADGNVKTSTLVVGVAVALALTLLCGALADAFAPRLLPWAFVPALVFVAIYVRALRRRGTVRGEEPERR</sequence>
<dbReference type="Proteomes" id="UP000198825">
    <property type="component" value="Chromosome I"/>
</dbReference>
<dbReference type="EMBL" id="LT629799">
    <property type="protein sequence ID" value="SDU92274.1"/>
    <property type="molecule type" value="Genomic_DNA"/>
</dbReference>
<organism evidence="2 3">
    <name type="scientific">Microlunatus sagamiharensis</name>
    <dbReference type="NCBI Taxonomy" id="546874"/>
    <lineage>
        <taxon>Bacteria</taxon>
        <taxon>Bacillati</taxon>
        <taxon>Actinomycetota</taxon>
        <taxon>Actinomycetes</taxon>
        <taxon>Propionibacteriales</taxon>
        <taxon>Propionibacteriaceae</taxon>
        <taxon>Microlunatus</taxon>
    </lineage>
</organism>
<dbReference type="AlphaFoldDB" id="A0A1H2MGR3"/>
<protein>
    <submittedName>
        <fullName evidence="2">Uncharacterized protein</fullName>
    </submittedName>
</protein>
<evidence type="ECO:0000313" key="3">
    <source>
        <dbReference type="Proteomes" id="UP000198825"/>
    </source>
</evidence>
<evidence type="ECO:0000256" key="1">
    <source>
        <dbReference type="SAM" id="Phobius"/>
    </source>
</evidence>
<feature type="transmembrane region" description="Helical" evidence="1">
    <location>
        <begin position="12"/>
        <end position="30"/>
    </location>
</feature>
<keyword evidence="1" id="KW-0472">Membrane</keyword>
<feature type="transmembrane region" description="Helical" evidence="1">
    <location>
        <begin position="36"/>
        <end position="53"/>
    </location>
</feature>
<evidence type="ECO:0000313" key="2">
    <source>
        <dbReference type="EMBL" id="SDU92274.1"/>
    </source>
</evidence>
<keyword evidence="1" id="KW-1133">Transmembrane helix</keyword>
<accession>A0A1H2MGR3</accession>